<name>A0ABT1Z8U5_9ACTN</name>
<feature type="domain" description="HTH luxR-type" evidence="5">
    <location>
        <begin position="193"/>
        <end position="261"/>
    </location>
</feature>
<evidence type="ECO:0000259" key="5">
    <source>
        <dbReference type="PROSITE" id="PS50043"/>
    </source>
</evidence>
<feature type="transmembrane region" description="Helical" evidence="4">
    <location>
        <begin position="311"/>
        <end position="331"/>
    </location>
</feature>
<feature type="transmembrane region" description="Helical" evidence="4">
    <location>
        <begin position="378"/>
        <end position="398"/>
    </location>
</feature>
<keyword evidence="1" id="KW-0805">Transcription regulation</keyword>
<dbReference type="RefSeq" id="WP_258499113.1">
    <property type="nucleotide sequence ID" value="NZ_JANSKA010000004.1"/>
</dbReference>
<evidence type="ECO:0000256" key="1">
    <source>
        <dbReference type="ARBA" id="ARBA00023015"/>
    </source>
</evidence>
<sequence length="554" mass="59435">MAIAGAIVAIPIFALEVLLVEANALVEFAAAEVVATAFALVGWICLALEFAHPEPNGNAVLQSAVILGITFAVPLVLGLSFPAIGPWFPAFSACLGATASLVAQLLTRLSSGTDERMLFSLVSGLVFSASLYDTLSDYPHLALVLTGTHLFAVTVVIVCLIRHASPRHTTTTGESTNPRQIARESTRIEQLLSSHALRPLSSRETEVLISTALGKPRRIIAQELGVSESTVNTNRSRGYEKLGIRSKQELCLLISSAQQSNDVKSDNASENSTSANRRFAFLHKHWSTLTCMGFCLAYTLCPFDADSQLVTAHAFGLALICGALVGFLCHPDSGGEEALRQRLGVSPSWEKSLFAATGTTLSAALLVASWPLLWLFRILSLLVLFATVLLVGTNVALPGAEISWTHRTRHLLQTGIQGLFCRSRELAALVGFCFLLQRPIDSLLTSHPDVSYMLCALLFVAGAMVFGKISPTTSPDGNSPKDADVVLKHLRSCGLNELQAQIALLIARGDSESEICDQLHIARGTVKSYRSRIYVALGIHSAAELHKVITSLLS</sequence>
<proteinExistence type="predicted"/>
<protein>
    <submittedName>
        <fullName evidence="6">LuxR C-terminal-related transcriptional regulator</fullName>
    </submittedName>
</protein>
<feature type="transmembrane region" description="Helical" evidence="4">
    <location>
        <begin position="24"/>
        <end position="48"/>
    </location>
</feature>
<dbReference type="EMBL" id="JANSKA010000004">
    <property type="protein sequence ID" value="MCR9036622.1"/>
    <property type="molecule type" value="Genomic_DNA"/>
</dbReference>
<reference evidence="6 7" key="1">
    <citation type="submission" date="2022-08" db="EMBL/GenBank/DDBJ databases">
        <title>Tractidigestivibacter montrealensis type strain KD21.</title>
        <authorList>
            <person name="Diop K."/>
            <person name="Richard C."/>
            <person name="Routy B."/>
        </authorList>
    </citation>
    <scope>NUCLEOTIDE SEQUENCE [LARGE SCALE GENOMIC DNA]</scope>
    <source>
        <strain evidence="6 7">KD21</strain>
    </source>
</reference>
<keyword evidence="7" id="KW-1185">Reference proteome</keyword>
<dbReference type="InterPro" id="IPR036388">
    <property type="entry name" value="WH-like_DNA-bd_sf"/>
</dbReference>
<feature type="transmembrane region" description="Helical" evidence="4">
    <location>
        <begin position="286"/>
        <end position="305"/>
    </location>
</feature>
<dbReference type="Gene3D" id="1.10.10.10">
    <property type="entry name" value="Winged helix-like DNA-binding domain superfamily/Winged helix DNA-binding domain"/>
    <property type="match status" value="2"/>
</dbReference>
<comment type="caution">
    <text evidence="6">The sequence shown here is derived from an EMBL/GenBank/DDBJ whole genome shotgun (WGS) entry which is preliminary data.</text>
</comment>
<dbReference type="PROSITE" id="PS50043">
    <property type="entry name" value="HTH_LUXR_2"/>
    <property type="match status" value="1"/>
</dbReference>
<dbReference type="Proteomes" id="UP001204320">
    <property type="component" value="Unassembled WGS sequence"/>
</dbReference>
<gene>
    <name evidence="6" type="ORF">NVS32_06620</name>
</gene>
<dbReference type="PRINTS" id="PR00038">
    <property type="entry name" value="HTHLUXR"/>
</dbReference>
<evidence type="ECO:0000313" key="7">
    <source>
        <dbReference type="Proteomes" id="UP001204320"/>
    </source>
</evidence>
<feature type="transmembrane region" description="Helical" evidence="4">
    <location>
        <begin position="352"/>
        <end position="372"/>
    </location>
</feature>
<dbReference type="Pfam" id="PF00196">
    <property type="entry name" value="GerE"/>
    <property type="match status" value="2"/>
</dbReference>
<keyword evidence="4" id="KW-0472">Membrane</keyword>
<evidence type="ECO:0000256" key="3">
    <source>
        <dbReference type="ARBA" id="ARBA00023163"/>
    </source>
</evidence>
<evidence type="ECO:0000256" key="2">
    <source>
        <dbReference type="ARBA" id="ARBA00023125"/>
    </source>
</evidence>
<feature type="transmembrane region" description="Helical" evidence="4">
    <location>
        <begin position="118"/>
        <end position="135"/>
    </location>
</feature>
<dbReference type="InterPro" id="IPR016032">
    <property type="entry name" value="Sig_transdc_resp-reg_C-effctor"/>
</dbReference>
<evidence type="ECO:0000313" key="6">
    <source>
        <dbReference type="EMBL" id="MCR9036622.1"/>
    </source>
</evidence>
<dbReference type="CDD" id="cd06170">
    <property type="entry name" value="LuxR_C_like"/>
    <property type="match status" value="1"/>
</dbReference>
<evidence type="ECO:0000256" key="4">
    <source>
        <dbReference type="SAM" id="Phobius"/>
    </source>
</evidence>
<keyword evidence="4" id="KW-1133">Transmembrane helix</keyword>
<dbReference type="SUPFAM" id="SSF46894">
    <property type="entry name" value="C-terminal effector domain of the bipartite response regulators"/>
    <property type="match status" value="2"/>
</dbReference>
<keyword evidence="4" id="KW-0812">Transmembrane</keyword>
<feature type="transmembrane region" description="Helical" evidence="4">
    <location>
        <begin position="87"/>
        <end position="106"/>
    </location>
</feature>
<accession>A0ABT1Z8U5</accession>
<dbReference type="InterPro" id="IPR000792">
    <property type="entry name" value="Tscrpt_reg_LuxR_C"/>
</dbReference>
<dbReference type="SMART" id="SM00421">
    <property type="entry name" value="HTH_LUXR"/>
    <property type="match status" value="2"/>
</dbReference>
<feature type="transmembrane region" description="Helical" evidence="4">
    <location>
        <begin position="141"/>
        <end position="161"/>
    </location>
</feature>
<keyword evidence="3" id="KW-0804">Transcription</keyword>
<feature type="transmembrane region" description="Helical" evidence="4">
    <location>
        <begin position="60"/>
        <end position="81"/>
    </location>
</feature>
<dbReference type="PANTHER" id="PTHR44688:SF16">
    <property type="entry name" value="DNA-BINDING TRANSCRIPTIONAL ACTIVATOR DEVR_DOSR"/>
    <property type="match status" value="1"/>
</dbReference>
<organism evidence="6 7">
    <name type="scientific">Tractidigestivibacter montrealensis</name>
    <dbReference type="NCBI Taxonomy" id="2972466"/>
    <lineage>
        <taxon>Bacteria</taxon>
        <taxon>Bacillati</taxon>
        <taxon>Actinomycetota</taxon>
        <taxon>Coriobacteriia</taxon>
        <taxon>Coriobacteriales</taxon>
        <taxon>Atopobiaceae</taxon>
        <taxon>Tractidigestivibacter</taxon>
    </lineage>
</organism>
<dbReference type="PANTHER" id="PTHR44688">
    <property type="entry name" value="DNA-BINDING TRANSCRIPTIONAL ACTIVATOR DEVR_DOSR"/>
    <property type="match status" value="1"/>
</dbReference>
<keyword evidence="2" id="KW-0238">DNA-binding</keyword>